<keyword evidence="3" id="KW-1185">Reference proteome</keyword>
<evidence type="ECO:0000313" key="2">
    <source>
        <dbReference type="EMBL" id="MDX8150805.1"/>
    </source>
</evidence>
<sequence length="220" mass="21936">MSAARSTPRLRRAVLGAVLVVAAACLLSWAAFHVARGPSECGGDAGDCPPGFASALLGGVAALVVLGPIGIALLARRRGLPGTGLALLLGAVATGTYVARFEAAPVTDATLATWIVVGAFGVPAVLALLAGLAAATLPGPRAAAPRAAPSRVAPPDRDAPTQLHALLVHGLATGALGRDGASSDGVPATAQVAQLLDLHRRGVVDDEQLRDALTALRRRG</sequence>
<feature type="transmembrane region" description="Helical" evidence="1">
    <location>
        <begin position="111"/>
        <end position="137"/>
    </location>
</feature>
<proteinExistence type="predicted"/>
<keyword evidence="1" id="KW-0472">Membrane</keyword>
<feature type="transmembrane region" description="Helical" evidence="1">
    <location>
        <begin position="52"/>
        <end position="75"/>
    </location>
</feature>
<protein>
    <recommendedName>
        <fullName evidence="4">SHOCT domain-containing protein</fullName>
    </recommendedName>
</protein>
<dbReference type="RefSeq" id="WP_319952947.1">
    <property type="nucleotide sequence ID" value="NZ_JAXAVX010000001.1"/>
</dbReference>
<keyword evidence="1" id="KW-1133">Transmembrane helix</keyword>
<feature type="transmembrane region" description="Helical" evidence="1">
    <location>
        <begin position="12"/>
        <end position="32"/>
    </location>
</feature>
<keyword evidence="1" id="KW-0812">Transmembrane</keyword>
<dbReference type="EMBL" id="JAXAVX010000001">
    <property type="protein sequence ID" value="MDX8150805.1"/>
    <property type="molecule type" value="Genomic_DNA"/>
</dbReference>
<dbReference type="PROSITE" id="PS51257">
    <property type="entry name" value="PROKAR_LIPOPROTEIN"/>
    <property type="match status" value="1"/>
</dbReference>
<evidence type="ECO:0000256" key="1">
    <source>
        <dbReference type="SAM" id="Phobius"/>
    </source>
</evidence>
<comment type="caution">
    <text evidence="2">The sequence shown here is derived from an EMBL/GenBank/DDBJ whole genome shotgun (WGS) entry which is preliminary data.</text>
</comment>
<organism evidence="2 3">
    <name type="scientific">Patulibacter brassicae</name>
    <dbReference type="NCBI Taxonomy" id="1705717"/>
    <lineage>
        <taxon>Bacteria</taxon>
        <taxon>Bacillati</taxon>
        <taxon>Actinomycetota</taxon>
        <taxon>Thermoleophilia</taxon>
        <taxon>Solirubrobacterales</taxon>
        <taxon>Patulibacteraceae</taxon>
        <taxon>Patulibacter</taxon>
    </lineage>
</organism>
<evidence type="ECO:0000313" key="3">
    <source>
        <dbReference type="Proteomes" id="UP001277761"/>
    </source>
</evidence>
<dbReference type="Proteomes" id="UP001277761">
    <property type="component" value="Unassembled WGS sequence"/>
</dbReference>
<name>A0ABU4VG58_9ACTN</name>
<accession>A0ABU4VG58</accession>
<evidence type="ECO:0008006" key="4">
    <source>
        <dbReference type="Google" id="ProtNLM"/>
    </source>
</evidence>
<gene>
    <name evidence="2" type="ORF">SK069_04295</name>
</gene>
<reference evidence="2 3" key="1">
    <citation type="submission" date="2023-11" db="EMBL/GenBank/DDBJ databases">
        <authorList>
            <person name="Xu M."/>
            <person name="Jiang T."/>
        </authorList>
    </citation>
    <scope>NUCLEOTIDE SEQUENCE [LARGE SCALE GENOMIC DNA]</scope>
    <source>
        <strain evidence="2 3">SD</strain>
    </source>
</reference>
<feature type="transmembrane region" description="Helical" evidence="1">
    <location>
        <begin position="82"/>
        <end position="99"/>
    </location>
</feature>